<dbReference type="EMBL" id="SMKU01000346">
    <property type="protein sequence ID" value="TDD68141.1"/>
    <property type="molecule type" value="Genomic_DNA"/>
</dbReference>
<proteinExistence type="predicted"/>
<keyword evidence="2" id="KW-1185">Reference proteome</keyword>
<name>A0A4R5A810_9ACTN</name>
<evidence type="ECO:0008006" key="3">
    <source>
        <dbReference type="Google" id="ProtNLM"/>
    </source>
</evidence>
<dbReference type="RefSeq" id="WP_131902374.1">
    <property type="nucleotide sequence ID" value="NZ_SMKU01000346.1"/>
</dbReference>
<organism evidence="1 2">
    <name type="scientific">Actinomadura rubrisoli</name>
    <dbReference type="NCBI Taxonomy" id="2530368"/>
    <lineage>
        <taxon>Bacteria</taxon>
        <taxon>Bacillati</taxon>
        <taxon>Actinomycetota</taxon>
        <taxon>Actinomycetes</taxon>
        <taxon>Streptosporangiales</taxon>
        <taxon>Thermomonosporaceae</taxon>
        <taxon>Actinomadura</taxon>
    </lineage>
</organism>
<accession>A0A4R5A810</accession>
<dbReference type="AlphaFoldDB" id="A0A4R5A810"/>
<protein>
    <recommendedName>
        <fullName evidence="3">LppX_LprAFG lipoprotein</fullName>
    </recommendedName>
</protein>
<sequence length="297" mass="32037">MIRRLTAGTAVAAGLAVSLTGCLGDAGNKVDQAGKNIRLSAAQVLGKTAEKTGSTDSFKADLSMRMSGSSTGDVSMTGDIQYRTKPDLAWSMNFAQMSVAGKSMPGMRQVLVGRTMYMKMPALSQLGGSASAKPWLKVSLDELGKQSGLNIDQMLEQSRQMDPVQNTRMLTASKDVREVGKETVNGVRTTHYTGTYRMQDAIAKLPAEQQQMHRKNLDKLGMDAMGFDLWVDDQQLPRKMAMKSQQTSAGSMTMTMSYHDFGRPVDITAPPADQVTDFGEMMRKLGTGLTPGTGTGT</sequence>
<comment type="caution">
    <text evidence="1">The sequence shown here is derived from an EMBL/GenBank/DDBJ whole genome shotgun (WGS) entry which is preliminary data.</text>
</comment>
<dbReference type="SUPFAM" id="SSF89392">
    <property type="entry name" value="Prokaryotic lipoproteins and lipoprotein localization factors"/>
    <property type="match status" value="1"/>
</dbReference>
<gene>
    <name evidence="1" type="ORF">E1298_38790</name>
</gene>
<evidence type="ECO:0000313" key="2">
    <source>
        <dbReference type="Proteomes" id="UP000294513"/>
    </source>
</evidence>
<dbReference type="Proteomes" id="UP000294513">
    <property type="component" value="Unassembled WGS sequence"/>
</dbReference>
<dbReference type="Gene3D" id="2.50.20.20">
    <property type="match status" value="1"/>
</dbReference>
<evidence type="ECO:0000313" key="1">
    <source>
        <dbReference type="EMBL" id="TDD68141.1"/>
    </source>
</evidence>
<reference evidence="1 2" key="1">
    <citation type="submission" date="2019-03" db="EMBL/GenBank/DDBJ databases">
        <title>Draft genome sequences of novel Actinobacteria.</title>
        <authorList>
            <person name="Sahin N."/>
            <person name="Ay H."/>
            <person name="Saygin H."/>
        </authorList>
    </citation>
    <scope>NUCLEOTIDE SEQUENCE [LARGE SCALE GENOMIC DNA]</scope>
    <source>
        <strain evidence="1 2">H3C3</strain>
    </source>
</reference>
<dbReference type="PROSITE" id="PS51257">
    <property type="entry name" value="PROKAR_LIPOPROTEIN"/>
    <property type="match status" value="1"/>
</dbReference>
<dbReference type="InterPro" id="IPR029046">
    <property type="entry name" value="LolA/LolB/LppX"/>
</dbReference>
<dbReference type="OrthoDB" id="3369896at2"/>